<keyword evidence="4" id="KW-1134">Transmembrane beta strand</keyword>
<feature type="compositionally biased region" description="Low complexity" evidence="8">
    <location>
        <begin position="188"/>
        <end position="206"/>
    </location>
</feature>
<feature type="signal peptide" evidence="9">
    <location>
        <begin position="1"/>
        <end position="39"/>
    </location>
</feature>
<sequence length="604" mass="66402">MKALTHQTLKNSSFRISATLLTALLLTGFHCTSATPSRAAALNRTITANSSLTANRNSSEAEDESGSYSERTRTLFNSIMSSSAKNDTVISDSSKSDSTKTDSSKTDSNRNLFRLSALEPAVFENVAAEEAAKNGPIEVTLSEAIMMALENNRELKVRRFTPRIRKTAEESAVSKFDINQSVNLSLGRSSRSATTAGGSGSASDSVSLDSSISRLYESGTRIEGSFSETFSSPDGAAADDWRTGLNLSLLSPLRRGKGQDVNLAAVRQARLDTRISIHELRGYTESIVSQTESAYWDCLLSKRQIKIYTESLSLAEQQLKETEEKIRVGQIANTELAAVQAELALRREGLINARSGYENAMLKLRKLLNPPVANPWTVELTLPEIPSRPETDAEDVESHVGTALQMRPEINQALLSIQKNDIELIVTRNGLLPKLDFFINLGRSGYADSFGDSFQDMDGDGYDVQTGLKWEMPRNNRAARATNLRATLNRELAAESLENLRQTIQVDVRSAWIETNRAKSQISATAATRRSQEEKYRAETEKYKVGLSTSYLVGQAQRDLLSSQIAEVQAMVNYYKSLVALYRADGSLLLRRGINAPGSEPVQQ</sequence>
<evidence type="ECO:0000256" key="1">
    <source>
        <dbReference type="ARBA" id="ARBA00004442"/>
    </source>
</evidence>
<comment type="subcellular location">
    <subcellularLocation>
        <location evidence="1">Cell outer membrane</location>
    </subcellularLocation>
</comment>
<feature type="chain" id="PRO_5014903657" evidence="9">
    <location>
        <begin position="40"/>
        <end position="604"/>
    </location>
</feature>
<organism evidence="10 11">
    <name type="scientific">Candidatus Wallbacteria bacterium HGW-Wallbacteria-1</name>
    <dbReference type="NCBI Taxonomy" id="2013854"/>
    <lineage>
        <taxon>Bacteria</taxon>
        <taxon>Candidatus Walliibacteriota</taxon>
    </lineage>
</organism>
<accession>A0A2N1PL90</accession>
<dbReference type="GO" id="GO:0009279">
    <property type="term" value="C:cell outer membrane"/>
    <property type="evidence" value="ECO:0007669"/>
    <property type="project" value="UniProtKB-SubCell"/>
</dbReference>
<evidence type="ECO:0000256" key="6">
    <source>
        <dbReference type="ARBA" id="ARBA00023136"/>
    </source>
</evidence>
<dbReference type="GO" id="GO:0015562">
    <property type="term" value="F:efflux transmembrane transporter activity"/>
    <property type="evidence" value="ECO:0007669"/>
    <property type="project" value="InterPro"/>
</dbReference>
<protein>
    <submittedName>
        <fullName evidence="10">TolC family protein</fullName>
    </submittedName>
</protein>
<evidence type="ECO:0000313" key="11">
    <source>
        <dbReference type="Proteomes" id="UP000233256"/>
    </source>
</evidence>
<proteinExistence type="inferred from homology"/>
<evidence type="ECO:0000256" key="8">
    <source>
        <dbReference type="SAM" id="MobiDB-lite"/>
    </source>
</evidence>
<evidence type="ECO:0000313" key="10">
    <source>
        <dbReference type="EMBL" id="PKK89095.1"/>
    </source>
</evidence>
<keyword evidence="9" id="KW-0732">Signal</keyword>
<dbReference type="GO" id="GO:1990281">
    <property type="term" value="C:efflux pump complex"/>
    <property type="evidence" value="ECO:0007669"/>
    <property type="project" value="TreeGrafter"/>
</dbReference>
<feature type="region of interest" description="Disordered" evidence="8">
    <location>
        <begin position="187"/>
        <end position="206"/>
    </location>
</feature>
<keyword evidence="3" id="KW-0813">Transport</keyword>
<dbReference type="SUPFAM" id="SSF56954">
    <property type="entry name" value="Outer membrane efflux proteins (OEP)"/>
    <property type="match status" value="1"/>
</dbReference>
<feature type="compositionally biased region" description="Basic and acidic residues" evidence="8">
    <location>
        <begin position="94"/>
        <end position="108"/>
    </location>
</feature>
<keyword evidence="6" id="KW-0472">Membrane</keyword>
<name>A0A2N1PL90_9BACT</name>
<evidence type="ECO:0000256" key="2">
    <source>
        <dbReference type="ARBA" id="ARBA00007613"/>
    </source>
</evidence>
<evidence type="ECO:0000256" key="9">
    <source>
        <dbReference type="SAM" id="SignalP"/>
    </source>
</evidence>
<dbReference type="AlphaFoldDB" id="A0A2N1PL90"/>
<dbReference type="Pfam" id="PF02321">
    <property type="entry name" value="OEP"/>
    <property type="match status" value="2"/>
</dbReference>
<keyword evidence="5" id="KW-0812">Transmembrane</keyword>
<evidence type="ECO:0000256" key="4">
    <source>
        <dbReference type="ARBA" id="ARBA00022452"/>
    </source>
</evidence>
<evidence type="ECO:0000256" key="3">
    <source>
        <dbReference type="ARBA" id="ARBA00022448"/>
    </source>
</evidence>
<dbReference type="Gene3D" id="1.20.1600.10">
    <property type="entry name" value="Outer membrane efflux proteins (OEP)"/>
    <property type="match status" value="1"/>
</dbReference>
<gene>
    <name evidence="10" type="ORF">CVV64_15825</name>
</gene>
<dbReference type="PANTHER" id="PTHR30026:SF23">
    <property type="entry name" value="TO APRF-PUTATIVE OUTER MEMBRANE EFFLUX PROTEIN OR SECRETED ALKALINE PHOSPHATASE-RELATED"/>
    <property type="match status" value="1"/>
</dbReference>
<comment type="similarity">
    <text evidence="2">Belongs to the outer membrane factor (OMF) (TC 1.B.17) family.</text>
</comment>
<dbReference type="PANTHER" id="PTHR30026">
    <property type="entry name" value="OUTER MEMBRANE PROTEIN TOLC"/>
    <property type="match status" value="1"/>
</dbReference>
<dbReference type="InterPro" id="IPR003423">
    <property type="entry name" value="OMP_efflux"/>
</dbReference>
<reference evidence="10 11" key="1">
    <citation type="journal article" date="2017" name="ISME J.">
        <title>Potential for microbial H2 and metal transformations associated with novel bacteria and archaea in deep terrestrial subsurface sediments.</title>
        <authorList>
            <person name="Hernsdorf A.W."/>
            <person name="Amano Y."/>
            <person name="Miyakawa K."/>
            <person name="Ise K."/>
            <person name="Suzuki Y."/>
            <person name="Anantharaman K."/>
            <person name="Probst A."/>
            <person name="Burstein D."/>
            <person name="Thomas B.C."/>
            <person name="Banfield J.F."/>
        </authorList>
    </citation>
    <scope>NUCLEOTIDE SEQUENCE [LARGE SCALE GENOMIC DNA]</scope>
    <source>
        <strain evidence="10">HGW-Wallbacteria-1</strain>
    </source>
</reference>
<evidence type="ECO:0000256" key="7">
    <source>
        <dbReference type="ARBA" id="ARBA00023237"/>
    </source>
</evidence>
<dbReference type="InterPro" id="IPR051906">
    <property type="entry name" value="TolC-like"/>
</dbReference>
<keyword evidence="7" id="KW-0998">Cell outer membrane</keyword>
<dbReference type="EMBL" id="PGXC01000025">
    <property type="protein sequence ID" value="PKK89095.1"/>
    <property type="molecule type" value="Genomic_DNA"/>
</dbReference>
<dbReference type="GO" id="GO:0015288">
    <property type="term" value="F:porin activity"/>
    <property type="evidence" value="ECO:0007669"/>
    <property type="project" value="TreeGrafter"/>
</dbReference>
<evidence type="ECO:0000256" key="5">
    <source>
        <dbReference type="ARBA" id="ARBA00022692"/>
    </source>
</evidence>
<feature type="region of interest" description="Disordered" evidence="8">
    <location>
        <begin position="87"/>
        <end position="108"/>
    </location>
</feature>
<comment type="caution">
    <text evidence="10">The sequence shown here is derived from an EMBL/GenBank/DDBJ whole genome shotgun (WGS) entry which is preliminary data.</text>
</comment>
<dbReference type="Proteomes" id="UP000233256">
    <property type="component" value="Unassembled WGS sequence"/>
</dbReference>